<evidence type="ECO:0000256" key="1">
    <source>
        <dbReference type="SAM" id="Phobius"/>
    </source>
</evidence>
<dbReference type="RefSeq" id="XP_031916245.1">
    <property type="nucleotide sequence ID" value="XM_032059236.1"/>
</dbReference>
<evidence type="ECO:0000313" key="3">
    <source>
        <dbReference type="Proteomes" id="UP000325672"/>
    </source>
</evidence>
<accession>A0A5N6SZX5</accession>
<dbReference type="EMBL" id="ML743562">
    <property type="protein sequence ID" value="KAE8140182.1"/>
    <property type="molecule type" value="Genomic_DNA"/>
</dbReference>
<name>A0A5N6SZX5_ASPPS</name>
<keyword evidence="1" id="KW-0472">Membrane</keyword>
<feature type="transmembrane region" description="Helical" evidence="1">
    <location>
        <begin position="42"/>
        <end position="68"/>
    </location>
</feature>
<dbReference type="OrthoDB" id="5139341at2759"/>
<reference evidence="2 3" key="1">
    <citation type="submission" date="2019-04" db="EMBL/GenBank/DDBJ databases">
        <title>Friends and foes A comparative genomics study of 23 Aspergillus species from section Flavi.</title>
        <authorList>
            <consortium name="DOE Joint Genome Institute"/>
            <person name="Kjaerbolling I."/>
            <person name="Vesth T."/>
            <person name="Frisvad J.C."/>
            <person name="Nybo J.L."/>
            <person name="Theobald S."/>
            <person name="Kildgaard S."/>
            <person name="Isbrandt T."/>
            <person name="Kuo A."/>
            <person name="Sato A."/>
            <person name="Lyhne E.K."/>
            <person name="Kogle M.E."/>
            <person name="Wiebenga A."/>
            <person name="Kun R.S."/>
            <person name="Lubbers R.J."/>
            <person name="Makela M.R."/>
            <person name="Barry K."/>
            <person name="Chovatia M."/>
            <person name="Clum A."/>
            <person name="Daum C."/>
            <person name="Haridas S."/>
            <person name="He G."/>
            <person name="LaButti K."/>
            <person name="Lipzen A."/>
            <person name="Mondo S."/>
            <person name="Riley R."/>
            <person name="Salamov A."/>
            <person name="Simmons B.A."/>
            <person name="Magnuson J.K."/>
            <person name="Henrissat B."/>
            <person name="Mortensen U.H."/>
            <person name="Larsen T.O."/>
            <person name="Devries R.P."/>
            <person name="Grigoriev I.V."/>
            <person name="Machida M."/>
            <person name="Baker S.E."/>
            <person name="Andersen M.R."/>
        </authorList>
    </citation>
    <scope>NUCLEOTIDE SEQUENCE [LARGE SCALE GENOMIC DNA]</scope>
    <source>
        <strain evidence="2 3">CBS 117625</strain>
    </source>
</reference>
<dbReference type="AlphaFoldDB" id="A0A5N6SZX5"/>
<protein>
    <submittedName>
        <fullName evidence="2">Uncharacterized protein</fullName>
    </submittedName>
</protein>
<sequence length="133" mass="15131">MDLNAFAVAMPPLHKSFITARTTRSTPNNWPRELDSRTRLHALGMAGLAIQAITFTIVGISWISRINLFRDALTRLPFWLTVTDWLKLVWWAAEDDLVLTAVQAGLFFKARRKARLQTGGETEPLLRDHDEDS</sequence>
<dbReference type="Proteomes" id="UP000325672">
    <property type="component" value="Unassembled WGS sequence"/>
</dbReference>
<gene>
    <name evidence="2" type="ORF">BDV38DRAFT_280179</name>
</gene>
<organism evidence="2 3">
    <name type="scientific">Aspergillus pseudotamarii</name>
    <dbReference type="NCBI Taxonomy" id="132259"/>
    <lineage>
        <taxon>Eukaryota</taxon>
        <taxon>Fungi</taxon>
        <taxon>Dikarya</taxon>
        <taxon>Ascomycota</taxon>
        <taxon>Pezizomycotina</taxon>
        <taxon>Eurotiomycetes</taxon>
        <taxon>Eurotiomycetidae</taxon>
        <taxon>Eurotiales</taxon>
        <taxon>Aspergillaceae</taxon>
        <taxon>Aspergillus</taxon>
        <taxon>Aspergillus subgen. Circumdati</taxon>
    </lineage>
</organism>
<dbReference type="GeneID" id="43643446"/>
<keyword evidence="3" id="KW-1185">Reference proteome</keyword>
<proteinExistence type="predicted"/>
<keyword evidence="1" id="KW-1133">Transmembrane helix</keyword>
<evidence type="ECO:0000313" key="2">
    <source>
        <dbReference type="EMBL" id="KAE8140182.1"/>
    </source>
</evidence>
<keyword evidence="1" id="KW-0812">Transmembrane</keyword>